<dbReference type="GO" id="GO:0016747">
    <property type="term" value="F:acyltransferase activity, transferring groups other than amino-acyl groups"/>
    <property type="evidence" value="ECO:0007669"/>
    <property type="project" value="InterPro"/>
</dbReference>
<feature type="transmembrane region" description="Helical" evidence="1">
    <location>
        <begin position="319"/>
        <end position="337"/>
    </location>
</feature>
<dbReference type="InterPro" id="IPR043968">
    <property type="entry name" value="SGNH"/>
</dbReference>
<keyword evidence="4" id="KW-0012">Acyltransferase</keyword>
<evidence type="ECO:0000259" key="3">
    <source>
        <dbReference type="Pfam" id="PF19040"/>
    </source>
</evidence>
<dbReference type="PANTHER" id="PTHR23028:SF53">
    <property type="entry name" value="ACYL_TRANSF_3 DOMAIN-CONTAINING PROTEIN"/>
    <property type="match status" value="1"/>
</dbReference>
<dbReference type="InterPro" id="IPR050879">
    <property type="entry name" value="Acyltransferase_3"/>
</dbReference>
<dbReference type="PANTHER" id="PTHR23028">
    <property type="entry name" value="ACETYLTRANSFERASE"/>
    <property type="match status" value="1"/>
</dbReference>
<keyword evidence="4" id="KW-0808">Transferase</keyword>
<feature type="transmembrane region" description="Helical" evidence="1">
    <location>
        <begin position="39"/>
        <end position="59"/>
    </location>
</feature>
<protein>
    <submittedName>
        <fullName evidence="4">Acyltransferase</fullName>
    </submittedName>
</protein>
<evidence type="ECO:0000259" key="2">
    <source>
        <dbReference type="Pfam" id="PF01757"/>
    </source>
</evidence>
<keyword evidence="1" id="KW-0472">Membrane</keyword>
<keyword evidence="1" id="KW-1133">Transmembrane helix</keyword>
<reference evidence="4 5" key="1">
    <citation type="submission" date="2018-03" db="EMBL/GenBank/DDBJ databases">
        <title>Bioinformatic expansion and discovery of thiopeptide antibiotics.</title>
        <authorList>
            <person name="Schwalen C.J."/>
            <person name="Hudson G.A."/>
            <person name="Mitchell D.A."/>
        </authorList>
    </citation>
    <scope>NUCLEOTIDE SEQUENCE [LARGE SCALE GENOMIC DNA]</scope>
    <source>
        <strain evidence="4 5">ATCC 21389</strain>
    </source>
</reference>
<feature type="transmembrane region" description="Helical" evidence="1">
    <location>
        <begin position="357"/>
        <end position="377"/>
    </location>
</feature>
<sequence>MRKPGQRGAEYRPDIEGLRAVAVLLVLGFHAAPRLLPGGFVGVDVFFVVSGFLITSLLVREAEGTGRISLAGFYARRARRILPAAALVLAVAGLLSYLFLPLTQLPTFGGDIAAAALDVVNWRLAARSVDYLAGDIGASPVQHFWSLAVEEQFYLLWPVLLVLARWGARRWRRPGTGVAAAVIALVAGGSLACSVVRTATSPTTAFFVTPTRLWEPALGALCALTLRRRRLGRFGPLLAGAGLALVLGSALLTAGQAAWPGYRALWPVLGAAAVLVGGTEEAGRLLAVRPLVWIGGLSYSLYLWHWPLLVAARAVRPEGGALLGAGVVLASVLPAWLSHRWVENPVRVSPALARRPGATWAVAAGCTALGVASGLVLTGTPPIGTPATAQATGQVIGASALDGLTAQQQAALWRVDAYPAVRPDPLHAGLDVPAAYGRGCQAGTEASAVASCDFGDPAGGTLIVLAGDSKILQWEPALDLIGRQHAIHVVTMTKSNCAFTDAVPVLADHPYASCVAWNRQVTARILALKPALVLTSQNSALALDSAAAAGPGTAPPMRAGLARTWTRLQQAGIPVVAVLNNTTVVPAPVDECVARHPAALSTCAFRPDYRTADLQAEVARQLGAGVIDLNARICPEQHCPAVIGSVLVYRDGTHLTATYVDTLAPALAARLAQQFAAHRIGWAGPVGARQE</sequence>
<comment type="caution">
    <text evidence="4">The sequence shown here is derived from an EMBL/GenBank/DDBJ whole genome shotgun (WGS) entry which is preliminary data.</text>
</comment>
<dbReference type="Pfam" id="PF19040">
    <property type="entry name" value="SGNH"/>
    <property type="match status" value="1"/>
</dbReference>
<feature type="transmembrane region" description="Helical" evidence="1">
    <location>
        <begin position="180"/>
        <end position="199"/>
    </location>
</feature>
<name>A0A2V4PPF3_9ACTN</name>
<feature type="transmembrane region" description="Helical" evidence="1">
    <location>
        <begin position="238"/>
        <end position="259"/>
    </location>
</feature>
<dbReference type="RefSeq" id="WP_110664580.1">
    <property type="nucleotide sequence ID" value="NZ_PYBW01000005.1"/>
</dbReference>
<dbReference type="EMBL" id="PYBW01000005">
    <property type="protein sequence ID" value="PYC88230.1"/>
    <property type="molecule type" value="Genomic_DNA"/>
</dbReference>
<keyword evidence="5" id="KW-1185">Reference proteome</keyword>
<feature type="transmembrane region" description="Helical" evidence="1">
    <location>
        <begin position="80"/>
        <end position="100"/>
    </location>
</feature>
<keyword evidence="1" id="KW-0812">Transmembrane</keyword>
<dbReference type="GO" id="GO:0009103">
    <property type="term" value="P:lipopolysaccharide biosynthetic process"/>
    <property type="evidence" value="ECO:0007669"/>
    <property type="project" value="TreeGrafter"/>
</dbReference>
<evidence type="ECO:0000313" key="4">
    <source>
        <dbReference type="EMBL" id="PYC88230.1"/>
    </source>
</evidence>
<dbReference type="OrthoDB" id="3404679at2"/>
<accession>A0A2V4PPF3</accession>
<dbReference type="Pfam" id="PF01757">
    <property type="entry name" value="Acyl_transf_3"/>
    <property type="match status" value="1"/>
</dbReference>
<proteinExistence type="predicted"/>
<organism evidence="4 5">
    <name type="scientific">Streptomyces tateyamensis</name>
    <dbReference type="NCBI Taxonomy" id="565073"/>
    <lineage>
        <taxon>Bacteria</taxon>
        <taxon>Bacillati</taxon>
        <taxon>Actinomycetota</taxon>
        <taxon>Actinomycetes</taxon>
        <taxon>Kitasatosporales</taxon>
        <taxon>Streptomycetaceae</taxon>
        <taxon>Streptomyces</taxon>
    </lineage>
</organism>
<dbReference type="InterPro" id="IPR002656">
    <property type="entry name" value="Acyl_transf_3_dom"/>
</dbReference>
<feature type="transmembrane region" description="Helical" evidence="1">
    <location>
        <begin position="291"/>
        <end position="312"/>
    </location>
</feature>
<evidence type="ECO:0000313" key="5">
    <source>
        <dbReference type="Proteomes" id="UP000248039"/>
    </source>
</evidence>
<gene>
    <name evidence="4" type="ORF">C7C46_00850</name>
</gene>
<dbReference type="Proteomes" id="UP000248039">
    <property type="component" value="Unassembled WGS sequence"/>
</dbReference>
<evidence type="ECO:0000256" key="1">
    <source>
        <dbReference type="SAM" id="Phobius"/>
    </source>
</evidence>
<dbReference type="GO" id="GO:0016020">
    <property type="term" value="C:membrane"/>
    <property type="evidence" value="ECO:0007669"/>
    <property type="project" value="TreeGrafter"/>
</dbReference>
<feature type="domain" description="SGNH" evidence="3">
    <location>
        <begin position="440"/>
        <end position="668"/>
    </location>
</feature>
<feature type="domain" description="Acyltransferase 3" evidence="2">
    <location>
        <begin position="14"/>
        <end position="337"/>
    </location>
</feature>
<dbReference type="AlphaFoldDB" id="A0A2V4PPF3"/>